<dbReference type="InterPro" id="IPR011335">
    <property type="entry name" value="Restrct_endonuc-II-like"/>
</dbReference>
<dbReference type="OMA" id="PHCVLVH"/>
<evidence type="ECO:0000256" key="4">
    <source>
        <dbReference type="ARBA" id="ARBA00023125"/>
    </source>
</evidence>
<dbReference type="Pfam" id="PF14520">
    <property type="entry name" value="HHH_5"/>
    <property type="match status" value="1"/>
</dbReference>
<dbReference type="GO" id="GO:0006312">
    <property type="term" value="P:mitotic recombination"/>
    <property type="evidence" value="ECO:0007669"/>
    <property type="project" value="TreeGrafter"/>
</dbReference>
<feature type="domain" description="ERCC1-like central" evidence="10">
    <location>
        <begin position="53"/>
        <end position="166"/>
    </location>
</feature>
<dbReference type="GO" id="GO:0003697">
    <property type="term" value="F:single-stranded DNA binding"/>
    <property type="evidence" value="ECO:0007669"/>
    <property type="project" value="TreeGrafter"/>
</dbReference>
<dbReference type="GO" id="GO:0070914">
    <property type="term" value="P:UV-damage excision repair"/>
    <property type="evidence" value="ECO:0007669"/>
    <property type="project" value="TreeGrafter"/>
</dbReference>
<dbReference type="RefSeq" id="XP_014262183.1">
    <property type="nucleotide sequence ID" value="XM_014406697.2"/>
</dbReference>
<dbReference type="GO" id="GO:0070522">
    <property type="term" value="C:ERCC4-ERCC1 complex"/>
    <property type="evidence" value="ECO:0007669"/>
    <property type="project" value="TreeGrafter"/>
</dbReference>
<evidence type="ECO:0000256" key="3">
    <source>
        <dbReference type="ARBA" id="ARBA00022763"/>
    </source>
</evidence>
<keyword evidence="12" id="KW-1185">Reference proteome</keyword>
<evidence type="ECO:0000313" key="12">
    <source>
        <dbReference type="Proteomes" id="UP000494040"/>
    </source>
</evidence>
<dbReference type="GO" id="GO:0000110">
    <property type="term" value="C:nucleotide-excision repair factor 1 complex"/>
    <property type="evidence" value="ECO:0007669"/>
    <property type="project" value="TreeGrafter"/>
</dbReference>
<dbReference type="CDD" id="cd22325">
    <property type="entry name" value="ERCC1_C-like"/>
    <property type="match status" value="1"/>
</dbReference>
<dbReference type="NCBIfam" id="TIGR00597">
    <property type="entry name" value="rad10"/>
    <property type="match status" value="1"/>
</dbReference>
<evidence type="ECO:0000256" key="6">
    <source>
        <dbReference type="ARBA" id="ARBA00023242"/>
    </source>
</evidence>
<sequence length="263" mass="29497">MEIDNVPQPSGSQEDSSTLTKEPSGVDGDPATDSVKTAQVERPLVTSRNKGSVLVNPKQRGNPLLKCISNVPWEYEEGIIPDYVMGRTTCALFLSLRYHNLKPDYINNRIKELGKLYDLRVLLVQVDTKDPNYPLKHLTRVCLLTDMTLILAWNPEEAAKIIETYKSFEYKPPDMIMEKTESDSHIKLVSALTSIRSINKTDASTLLSNYGSLEKIIKATQHSLALCPGLGQQKATRLYNALHTPFLKSDKKQKTGIAKYFDV</sequence>
<dbReference type="InterPro" id="IPR010994">
    <property type="entry name" value="RuvA_2-like"/>
</dbReference>
<dbReference type="Gene3D" id="1.10.150.20">
    <property type="entry name" value="5' to 3' exonuclease, C-terminal subdomain"/>
    <property type="match status" value="1"/>
</dbReference>
<accession>A0A8I6SQK6</accession>
<dbReference type="GO" id="GO:0003684">
    <property type="term" value="F:damaged DNA binding"/>
    <property type="evidence" value="ECO:0007669"/>
    <property type="project" value="InterPro"/>
</dbReference>
<feature type="region of interest" description="Disordered" evidence="9">
    <location>
        <begin position="1"/>
        <end position="42"/>
    </location>
</feature>
<keyword evidence="3" id="KW-0227">DNA damage</keyword>
<reference evidence="11" key="1">
    <citation type="submission" date="2022-01" db="UniProtKB">
        <authorList>
            <consortium name="EnsemblMetazoa"/>
        </authorList>
    </citation>
    <scope>IDENTIFICATION</scope>
</reference>
<dbReference type="FunFam" id="3.40.50.10130:FF:000001">
    <property type="entry name" value="DNA excision repair protein ERCC-1"/>
    <property type="match status" value="1"/>
</dbReference>
<evidence type="ECO:0000256" key="8">
    <source>
        <dbReference type="ARBA" id="ARBA00071993"/>
    </source>
</evidence>
<dbReference type="EnsemblMetazoa" id="XM_014406697.2">
    <property type="protein sequence ID" value="XP_014262183.1"/>
    <property type="gene ID" value="LOC106674147"/>
</dbReference>
<dbReference type="GO" id="GO:0006289">
    <property type="term" value="P:nucleotide-excision repair"/>
    <property type="evidence" value="ECO:0007669"/>
    <property type="project" value="UniProtKB-ARBA"/>
</dbReference>
<dbReference type="PANTHER" id="PTHR12749:SF0">
    <property type="entry name" value="DNA EXCISION REPAIR PROTEIN ERCC-1"/>
    <property type="match status" value="1"/>
</dbReference>
<dbReference type="KEGG" id="clec:106674147"/>
<dbReference type="GO" id="GO:0006302">
    <property type="term" value="P:double-strand break repair"/>
    <property type="evidence" value="ECO:0007669"/>
    <property type="project" value="UniProtKB-ARBA"/>
</dbReference>
<dbReference type="InterPro" id="IPR004579">
    <property type="entry name" value="ERCC1/RAD10/SWI10"/>
</dbReference>
<evidence type="ECO:0000256" key="1">
    <source>
        <dbReference type="ARBA" id="ARBA00004123"/>
    </source>
</evidence>
<dbReference type="FunFam" id="1.10.150.20:FF:000017">
    <property type="entry name" value="DNA excision repair protein ERCC-1"/>
    <property type="match status" value="1"/>
</dbReference>
<keyword evidence="5" id="KW-0234">DNA repair</keyword>
<evidence type="ECO:0000259" key="10">
    <source>
        <dbReference type="Pfam" id="PF03834"/>
    </source>
</evidence>
<evidence type="ECO:0000256" key="2">
    <source>
        <dbReference type="ARBA" id="ARBA00008283"/>
    </source>
</evidence>
<dbReference type="GO" id="GO:0032204">
    <property type="term" value="P:regulation of telomere maintenance"/>
    <property type="evidence" value="ECO:0007669"/>
    <property type="project" value="UniProtKB-ARBA"/>
</dbReference>
<dbReference type="CTD" id="2067"/>
<evidence type="ECO:0000256" key="9">
    <source>
        <dbReference type="SAM" id="MobiDB-lite"/>
    </source>
</evidence>
<organism evidence="11 12">
    <name type="scientific">Cimex lectularius</name>
    <name type="common">Bed bug</name>
    <name type="synonym">Acanthia lectularia</name>
    <dbReference type="NCBI Taxonomy" id="79782"/>
    <lineage>
        <taxon>Eukaryota</taxon>
        <taxon>Metazoa</taxon>
        <taxon>Ecdysozoa</taxon>
        <taxon>Arthropoda</taxon>
        <taxon>Hexapoda</taxon>
        <taxon>Insecta</taxon>
        <taxon>Pterygota</taxon>
        <taxon>Neoptera</taxon>
        <taxon>Paraneoptera</taxon>
        <taxon>Hemiptera</taxon>
        <taxon>Heteroptera</taxon>
        <taxon>Panheteroptera</taxon>
        <taxon>Cimicomorpha</taxon>
        <taxon>Cimicidae</taxon>
        <taxon>Cimex</taxon>
    </lineage>
</organism>
<name>A0A8I6SQK6_CIMLE</name>
<dbReference type="InterPro" id="IPR047260">
    <property type="entry name" value="ERCC1-like_central_dom"/>
</dbReference>
<dbReference type="AlphaFoldDB" id="A0A8I6SQK6"/>
<evidence type="ECO:0000313" key="11">
    <source>
        <dbReference type="EnsemblMetazoa" id="XP_014262183.1"/>
    </source>
</evidence>
<dbReference type="Proteomes" id="UP000494040">
    <property type="component" value="Unassembled WGS sequence"/>
</dbReference>
<dbReference type="SUPFAM" id="SSF47781">
    <property type="entry name" value="RuvA domain 2-like"/>
    <property type="match status" value="1"/>
</dbReference>
<evidence type="ECO:0000256" key="5">
    <source>
        <dbReference type="ARBA" id="ARBA00023204"/>
    </source>
</evidence>
<dbReference type="SUPFAM" id="SSF52980">
    <property type="entry name" value="Restriction endonuclease-like"/>
    <property type="match status" value="1"/>
</dbReference>
<dbReference type="PANTHER" id="PTHR12749">
    <property type="entry name" value="EXCISION REPAIR CROSS-COMPLEMENTING 1 ERCC1"/>
    <property type="match status" value="1"/>
</dbReference>
<keyword evidence="4" id="KW-0238">DNA-binding</keyword>
<comment type="subcellular location">
    <subcellularLocation>
        <location evidence="1">Nucleus</location>
    </subcellularLocation>
</comment>
<feature type="compositionally biased region" description="Polar residues" evidence="9">
    <location>
        <begin position="7"/>
        <end position="21"/>
    </location>
</feature>
<dbReference type="OrthoDB" id="10262814at2759"/>
<evidence type="ECO:0000256" key="7">
    <source>
        <dbReference type="ARBA" id="ARBA00054210"/>
    </source>
</evidence>
<comment type="function">
    <text evidence="7">Non-catalytic component of a structure-specific DNA repair endonuclease responsible for the 5'-incision during DNA repair. Responsible, in conjunction with SLX4, for the first step in the repair of interstrand cross-links (ICL). Participates in the processing of anaphase bridge-generating DNA structures, which consist in incompletely processed DNA lesions arising during S or G2 phase, and can result in cytokinesis failure. Also required for homology-directed repair (HDR) of DNA double-strand breaks, in conjunction with SLX4.</text>
</comment>
<comment type="similarity">
    <text evidence="2">Belongs to the ERCC1/RAD10/SWI10 family.</text>
</comment>
<dbReference type="GeneID" id="106674147"/>
<keyword evidence="6" id="KW-0539">Nucleus</keyword>
<dbReference type="Gene3D" id="3.40.50.10130">
    <property type="match status" value="1"/>
</dbReference>
<protein>
    <recommendedName>
        <fullName evidence="8">DNA excision repair protein ERCC-1</fullName>
    </recommendedName>
</protein>
<proteinExistence type="inferred from homology"/>
<dbReference type="Pfam" id="PF03834">
    <property type="entry name" value="Rad10"/>
    <property type="match status" value="1"/>
</dbReference>